<dbReference type="SUPFAM" id="SSF89095">
    <property type="entry name" value="GatB/YqeY motif"/>
    <property type="match status" value="1"/>
</dbReference>
<dbReference type="PANTHER" id="PTHR28055">
    <property type="entry name" value="ALTERED INHERITANCE OF MITOCHONDRIA PROTEIN 41, MITOCHONDRIAL"/>
    <property type="match status" value="1"/>
</dbReference>
<dbReference type="InterPro" id="IPR003789">
    <property type="entry name" value="Asn/Gln_tRNA_amidoTrase-B-like"/>
</dbReference>
<dbReference type="Gene3D" id="1.10.10.410">
    <property type="match status" value="1"/>
</dbReference>
<accession>A0A3B1AQY2</accession>
<proteinExistence type="predicted"/>
<dbReference type="Gene3D" id="1.10.1510.10">
    <property type="entry name" value="Uncharacterised protein YqeY/AIM41 PF09424, N-terminal domain"/>
    <property type="match status" value="1"/>
</dbReference>
<protein>
    <submittedName>
        <fullName evidence="1">Transamidase GatB domain protein</fullName>
    </submittedName>
</protein>
<reference evidence="1" key="1">
    <citation type="submission" date="2018-06" db="EMBL/GenBank/DDBJ databases">
        <authorList>
            <person name="Zhirakovskaya E."/>
        </authorList>
    </citation>
    <scope>NUCLEOTIDE SEQUENCE</scope>
</reference>
<gene>
    <name evidence="1" type="ORF">MNBD_GAMMA25-549</name>
</gene>
<dbReference type="InterPro" id="IPR023168">
    <property type="entry name" value="GatB_Yqey_C_2"/>
</dbReference>
<dbReference type="GO" id="GO:0016884">
    <property type="term" value="F:carbon-nitrogen ligase activity, with glutamine as amido-N-donor"/>
    <property type="evidence" value="ECO:0007669"/>
    <property type="project" value="InterPro"/>
</dbReference>
<dbReference type="AlphaFoldDB" id="A0A3B1AQY2"/>
<sequence length="148" mass="16390">MTLTTRITDDVKTAMRSKDKDRLGVLRLITAAIKQIEVDQRITLDDDQVIAVLEKMLKQRKDSIEQFSKAGRDELVAQEASEIVIIQEYLPEQLSEDELKSLIDEAISATGAASMKDMGKVMGMLKPKLAGRADMGLVSKIIKNQLSG</sequence>
<dbReference type="EMBL" id="UOFY01000027">
    <property type="protein sequence ID" value="VAX08386.1"/>
    <property type="molecule type" value="Genomic_DNA"/>
</dbReference>
<dbReference type="Pfam" id="PF09424">
    <property type="entry name" value="YqeY"/>
    <property type="match status" value="1"/>
</dbReference>
<dbReference type="InterPro" id="IPR042184">
    <property type="entry name" value="YqeY/Aim41_N"/>
</dbReference>
<dbReference type="InterPro" id="IPR019004">
    <property type="entry name" value="YqeY/Aim41"/>
</dbReference>
<organism evidence="1">
    <name type="scientific">hydrothermal vent metagenome</name>
    <dbReference type="NCBI Taxonomy" id="652676"/>
    <lineage>
        <taxon>unclassified sequences</taxon>
        <taxon>metagenomes</taxon>
        <taxon>ecological metagenomes</taxon>
    </lineage>
</organism>
<dbReference type="PANTHER" id="PTHR28055:SF1">
    <property type="entry name" value="ALTERED INHERITANCE OF MITOCHONDRIA PROTEIN 41, MITOCHONDRIAL"/>
    <property type="match status" value="1"/>
</dbReference>
<name>A0A3B1AQY2_9ZZZZ</name>
<evidence type="ECO:0000313" key="1">
    <source>
        <dbReference type="EMBL" id="VAX08386.1"/>
    </source>
</evidence>